<dbReference type="OMA" id="PIAINWR"/>
<evidence type="ECO:0000313" key="4">
    <source>
        <dbReference type="WormBase" id="SRAE_1000070700"/>
    </source>
</evidence>
<reference evidence="3" key="2">
    <citation type="submission" date="2020-12" db="UniProtKB">
        <authorList>
            <consortium name="WormBaseParasite"/>
        </authorList>
    </citation>
    <scope>IDENTIFICATION</scope>
</reference>
<evidence type="ECO:0000313" key="3">
    <source>
        <dbReference type="WBParaSite" id="SRAE_1000070700.1"/>
    </source>
</evidence>
<dbReference type="eggNOG" id="ENOG502SGU5">
    <property type="taxonomic scope" value="Eukaryota"/>
</dbReference>
<keyword evidence="2" id="KW-1185">Reference proteome</keyword>
<dbReference type="WormBase" id="SRAE_1000070700">
    <property type="protein sequence ID" value="SRP02716"/>
    <property type="gene ID" value="WBGene00257304"/>
</dbReference>
<dbReference type="Proteomes" id="UP000035682">
    <property type="component" value="Unplaced"/>
</dbReference>
<evidence type="ECO:0000313" key="2">
    <source>
        <dbReference type="Proteomes" id="UP000035682"/>
    </source>
</evidence>
<gene>
    <name evidence="1 3 4" type="ORF">SRAE_1000070700</name>
</gene>
<dbReference type="EMBL" id="LN609528">
    <property type="protein sequence ID" value="CEF62434.1"/>
    <property type="molecule type" value="Genomic_DNA"/>
</dbReference>
<proteinExistence type="predicted"/>
<dbReference type="GeneID" id="36374799"/>
<dbReference type="RefSeq" id="XP_024501636.1">
    <property type="nucleotide sequence ID" value="XM_024647571.1"/>
</dbReference>
<evidence type="ECO:0000313" key="1">
    <source>
        <dbReference type="EMBL" id="CEF62434.1"/>
    </source>
</evidence>
<organism evidence="1">
    <name type="scientific">Strongyloides ratti</name>
    <name type="common">Parasitic roundworm</name>
    <dbReference type="NCBI Taxonomy" id="34506"/>
    <lineage>
        <taxon>Eukaryota</taxon>
        <taxon>Metazoa</taxon>
        <taxon>Ecdysozoa</taxon>
        <taxon>Nematoda</taxon>
        <taxon>Chromadorea</taxon>
        <taxon>Rhabditida</taxon>
        <taxon>Tylenchina</taxon>
        <taxon>Panagrolaimomorpha</taxon>
        <taxon>Strongyloidoidea</taxon>
        <taxon>Strongyloididae</taxon>
        <taxon>Strongyloides</taxon>
    </lineage>
</organism>
<accession>A0A090L4K6</accession>
<dbReference type="AlphaFoldDB" id="A0A090L4K6"/>
<dbReference type="WBParaSite" id="SRAE_1000070700.1">
    <property type="protein sequence ID" value="SRAE_1000070700.1"/>
    <property type="gene ID" value="WBGene00257304"/>
</dbReference>
<dbReference type="STRING" id="34506.A0A090L4K6"/>
<dbReference type="CTD" id="36374799"/>
<reference evidence="1 2" key="1">
    <citation type="submission" date="2014-09" db="EMBL/GenBank/DDBJ databases">
        <authorList>
            <person name="Martin A.A."/>
        </authorList>
    </citation>
    <scope>NUCLEOTIDE SEQUENCE</scope>
    <source>
        <strain evidence="2">ED321</strain>
        <strain evidence="1">ED321 Heterogonic</strain>
    </source>
</reference>
<sequence>MARISRSQRIFTLLTTLPSRLWKKYPEQMVAYSTLGVASLLMGGYRLKQYFDGRDEKPYYRGYYDVVRPSDTIALEWRVPTDYPAPYLTNRENVNWKTTDKDYGYKAKI</sequence>
<name>A0A090L4K6_STRRB</name>
<dbReference type="OrthoDB" id="5786237at2759"/>
<protein>
    <submittedName>
        <fullName evidence="1 3">Uncharacterized protein</fullName>
    </submittedName>
</protein>